<dbReference type="PANTHER" id="PTHR43669:SF3">
    <property type="entry name" value="ALCOHOL DEHYDROGENASE, PUTATIVE (AFU_ORTHOLOGUE AFUA_3G03445)-RELATED"/>
    <property type="match status" value="1"/>
</dbReference>
<evidence type="ECO:0000256" key="2">
    <source>
        <dbReference type="ARBA" id="ARBA00023002"/>
    </source>
</evidence>
<dbReference type="Pfam" id="PF00106">
    <property type="entry name" value="adh_short"/>
    <property type="match status" value="1"/>
</dbReference>
<dbReference type="InterPro" id="IPR002347">
    <property type="entry name" value="SDR_fam"/>
</dbReference>
<accession>A0A6A6GUW6</accession>
<dbReference type="PRINTS" id="PR00080">
    <property type="entry name" value="SDRFAMILY"/>
</dbReference>
<dbReference type="InterPro" id="IPR036291">
    <property type="entry name" value="NAD(P)-bd_dom_sf"/>
</dbReference>
<evidence type="ECO:0000256" key="3">
    <source>
        <dbReference type="RuleBase" id="RU000363"/>
    </source>
</evidence>
<dbReference type="GO" id="GO:0016491">
    <property type="term" value="F:oxidoreductase activity"/>
    <property type="evidence" value="ECO:0007669"/>
    <property type="project" value="UniProtKB-KW"/>
</dbReference>
<name>A0A6A6GUW6_VIRVR</name>
<evidence type="ECO:0000313" key="5">
    <source>
        <dbReference type="Proteomes" id="UP000800092"/>
    </source>
</evidence>
<gene>
    <name evidence="4" type="ORF">EV356DRAFT_580707</name>
</gene>
<dbReference type="PRINTS" id="PR00081">
    <property type="entry name" value="GDHRDH"/>
</dbReference>
<dbReference type="Proteomes" id="UP000800092">
    <property type="component" value="Unassembled WGS sequence"/>
</dbReference>
<evidence type="ECO:0000256" key="1">
    <source>
        <dbReference type="ARBA" id="ARBA00006484"/>
    </source>
</evidence>
<keyword evidence="5" id="KW-1185">Reference proteome</keyword>
<dbReference type="SUPFAM" id="SSF51735">
    <property type="entry name" value="NAD(P)-binding Rossmann-fold domains"/>
    <property type="match status" value="1"/>
</dbReference>
<evidence type="ECO:0000313" key="4">
    <source>
        <dbReference type="EMBL" id="KAF2229592.1"/>
    </source>
</evidence>
<dbReference type="CDD" id="cd05233">
    <property type="entry name" value="SDR_c"/>
    <property type="match status" value="1"/>
</dbReference>
<dbReference type="EMBL" id="ML991859">
    <property type="protein sequence ID" value="KAF2229592.1"/>
    <property type="molecule type" value="Genomic_DNA"/>
</dbReference>
<organism evidence="4 5">
    <name type="scientific">Viridothelium virens</name>
    <name type="common">Speckled blister lichen</name>
    <name type="synonym">Trypethelium virens</name>
    <dbReference type="NCBI Taxonomy" id="1048519"/>
    <lineage>
        <taxon>Eukaryota</taxon>
        <taxon>Fungi</taxon>
        <taxon>Dikarya</taxon>
        <taxon>Ascomycota</taxon>
        <taxon>Pezizomycotina</taxon>
        <taxon>Dothideomycetes</taxon>
        <taxon>Dothideomycetes incertae sedis</taxon>
        <taxon>Trypetheliales</taxon>
        <taxon>Trypetheliaceae</taxon>
        <taxon>Viridothelium</taxon>
    </lineage>
</organism>
<dbReference type="PANTHER" id="PTHR43669">
    <property type="entry name" value="5-KETO-D-GLUCONATE 5-REDUCTASE"/>
    <property type="match status" value="1"/>
</dbReference>
<protein>
    <submittedName>
        <fullName evidence="4">NAD(P)-binding protein</fullName>
    </submittedName>
</protein>
<proteinExistence type="inferred from homology"/>
<reference evidence="4" key="1">
    <citation type="journal article" date="2020" name="Stud. Mycol.">
        <title>101 Dothideomycetes genomes: a test case for predicting lifestyles and emergence of pathogens.</title>
        <authorList>
            <person name="Haridas S."/>
            <person name="Albert R."/>
            <person name="Binder M."/>
            <person name="Bloem J."/>
            <person name="Labutti K."/>
            <person name="Salamov A."/>
            <person name="Andreopoulos B."/>
            <person name="Baker S."/>
            <person name="Barry K."/>
            <person name="Bills G."/>
            <person name="Bluhm B."/>
            <person name="Cannon C."/>
            <person name="Castanera R."/>
            <person name="Culley D."/>
            <person name="Daum C."/>
            <person name="Ezra D."/>
            <person name="Gonzalez J."/>
            <person name="Henrissat B."/>
            <person name="Kuo A."/>
            <person name="Liang C."/>
            <person name="Lipzen A."/>
            <person name="Lutzoni F."/>
            <person name="Magnuson J."/>
            <person name="Mondo S."/>
            <person name="Nolan M."/>
            <person name="Ohm R."/>
            <person name="Pangilinan J."/>
            <person name="Park H.-J."/>
            <person name="Ramirez L."/>
            <person name="Alfaro M."/>
            <person name="Sun H."/>
            <person name="Tritt A."/>
            <person name="Yoshinaga Y."/>
            <person name="Zwiers L.-H."/>
            <person name="Turgeon B."/>
            <person name="Goodwin S."/>
            <person name="Spatafora J."/>
            <person name="Crous P."/>
            <person name="Grigoriev I."/>
        </authorList>
    </citation>
    <scope>NUCLEOTIDE SEQUENCE</scope>
    <source>
        <strain evidence="4">Tuck. ex Michener</strain>
    </source>
</reference>
<keyword evidence="2" id="KW-0560">Oxidoreductase</keyword>
<dbReference type="OrthoDB" id="1933717at2759"/>
<dbReference type="Gene3D" id="3.40.50.720">
    <property type="entry name" value="NAD(P)-binding Rossmann-like Domain"/>
    <property type="match status" value="1"/>
</dbReference>
<comment type="similarity">
    <text evidence="1 3">Belongs to the short-chain dehydrogenases/reductases (SDR) family.</text>
</comment>
<sequence length="300" mass="33029">MSHTPGVDITSPLHNSGRYFVPTIRNDTYPFIDPLKYSLKTKSVLITGANKGVGQAISIGYAKAGASQIAVAARSSFSTQELVIAATSAGHPEPHILALQVDVTNRKSTEDAAKRVQQQFGKLDILINNAGYLGKFLPIVEGDPDDWWTNYEVNIRGIYLMSRAFIPLLLESELKTVVNLTSGGAHLALKGASGYQSSKFAMLRFSEFLVADYGEQGLLAYSVHPGGVATDLARNMPKEAQLRFLIDQPGLPGETIPWLTNKKRDWLAGRYINCQWDMEEFERRKGDIVDGDLLKVRMAV</sequence>
<dbReference type="AlphaFoldDB" id="A0A6A6GUW6"/>